<comment type="caution">
    <text evidence="1">The sequence shown here is derived from an EMBL/GenBank/DDBJ whole genome shotgun (WGS) entry which is preliminary data.</text>
</comment>
<dbReference type="InterPro" id="IPR019198">
    <property type="entry name" value="Beta_propeller_containing"/>
</dbReference>
<dbReference type="Pfam" id="PF09826">
    <property type="entry name" value="Beta_propel"/>
    <property type="match status" value="1"/>
</dbReference>
<sequence length="684" mass="76366">MLKDKLLITGLLSLLLVTIVLTGISAHPKDSVAGDMNTFSSYGDMEKYIEKQQQLARFLGFGYGRAILTGEPVKADLASKETAPQDGSGPDYSSTNIQVQGVDEADLVKTNGRHIYVISGEKVIIAKAYPGDQAEIISEININGSPSELLINNNILIIFGQEIGKATDKMFINKYDLSNPKKPVLLQNITCNGYYVTSRMIEKNVYAIVNAPVWQYKSGIMGGEKIVLPQIANNGQSLNISPADIHYFNQPDYSYQYTLVLSINLDDQSNSLSQKIFLTGASHNTYASQNNLYLTGPKTPDYAVHLGTLFNDLPNILPGDLAVKVRSLQNTGGTEGEKFEQLARAIESYVNGPTRNQELENKISRYMEGWQIAIAKDADSTVIHKLAIQNGQVEYKGQGEVKGHPLNQFSMDEHKDYFRIATTSQDFKLNGPRESKNNIYILDADLHLAGQITGIAPTERIYSARFMGDRAYLVTFRQVDPLFVVDLANPSSPKILGELKIPGYSDYLHPYDENHLIGIGREVSELEPQLDQEMILPTPTRIQGVKIALFDVTNPSAPRELSKYVLERDDSDSPALRDHRAVLFNKERNLLALPINHSTFRLMDLPEREIMPCHQSWQGVYVFNISPAQGIKLQGTIEHAPVKNQYNPVKRSLFIDNNLYTISEQLIKINSLSTLEEVKQIKLQ</sequence>
<gene>
    <name evidence="1" type="ORF">P6N53_18200</name>
</gene>
<dbReference type="AlphaFoldDB" id="A0AAW7ZJB2"/>
<protein>
    <submittedName>
        <fullName evidence="1">Beta-propeller domain-containing protein</fullName>
    </submittedName>
</protein>
<dbReference type="RefSeq" id="WP_304545717.1">
    <property type="nucleotide sequence ID" value="NZ_JARPTC010000038.1"/>
</dbReference>
<dbReference type="Proteomes" id="UP001172911">
    <property type="component" value="Unassembled WGS sequence"/>
</dbReference>
<accession>A0AAW7ZJB2</accession>
<evidence type="ECO:0000313" key="1">
    <source>
        <dbReference type="EMBL" id="MDO7789146.1"/>
    </source>
</evidence>
<proteinExistence type="predicted"/>
<reference evidence="1" key="2">
    <citation type="submission" date="2023-03" db="EMBL/GenBank/DDBJ databases">
        <authorList>
            <person name="Zhang Z."/>
        </authorList>
    </citation>
    <scope>NUCLEOTIDE SEQUENCE</scope>
    <source>
        <strain evidence="1">DSA</strain>
    </source>
</reference>
<keyword evidence="2" id="KW-1185">Reference proteome</keyword>
<reference evidence="1" key="1">
    <citation type="journal article" date="2023" name="J. Hazard. Mater.">
        <title>Anaerobic biodegradation of pyrene and benzo[a]pyrene by a new sulfate-reducing Desulforamulus aquiferis strain DSA.</title>
        <authorList>
            <person name="Zhang Z."/>
            <person name="Sun J."/>
            <person name="Gong X."/>
            <person name="Wang C."/>
            <person name="Wang H."/>
        </authorList>
    </citation>
    <scope>NUCLEOTIDE SEQUENCE</scope>
    <source>
        <strain evidence="1">DSA</strain>
    </source>
</reference>
<organism evidence="1 2">
    <name type="scientific">Desulforamulus aquiferis</name>
    <dbReference type="NCBI Taxonomy" id="1397668"/>
    <lineage>
        <taxon>Bacteria</taxon>
        <taxon>Bacillati</taxon>
        <taxon>Bacillota</taxon>
        <taxon>Clostridia</taxon>
        <taxon>Eubacteriales</taxon>
        <taxon>Peptococcaceae</taxon>
        <taxon>Desulforamulus</taxon>
    </lineage>
</organism>
<dbReference type="EMBL" id="JARPTC010000038">
    <property type="protein sequence ID" value="MDO7789146.1"/>
    <property type="molecule type" value="Genomic_DNA"/>
</dbReference>
<name>A0AAW7ZJB2_9FIRM</name>
<evidence type="ECO:0000313" key="2">
    <source>
        <dbReference type="Proteomes" id="UP001172911"/>
    </source>
</evidence>